<gene>
    <name evidence="2" type="ORF">E9677_17785</name>
</gene>
<evidence type="ECO:0000313" key="2">
    <source>
        <dbReference type="EMBL" id="THV12590.1"/>
    </source>
</evidence>
<proteinExistence type="predicted"/>
<evidence type="ECO:0000256" key="1">
    <source>
        <dbReference type="SAM" id="MobiDB-lite"/>
    </source>
</evidence>
<organism evidence="2 3">
    <name type="scientific">Rhizobium rhizophilum</name>
    <dbReference type="NCBI Taxonomy" id="1850373"/>
    <lineage>
        <taxon>Bacteria</taxon>
        <taxon>Pseudomonadati</taxon>
        <taxon>Pseudomonadota</taxon>
        <taxon>Alphaproteobacteria</taxon>
        <taxon>Hyphomicrobiales</taxon>
        <taxon>Rhizobiaceae</taxon>
        <taxon>Rhizobium/Agrobacterium group</taxon>
        <taxon>Rhizobium</taxon>
    </lineage>
</organism>
<comment type="caution">
    <text evidence="2">The sequence shown here is derived from an EMBL/GenBank/DDBJ whole genome shotgun (WGS) entry which is preliminary data.</text>
</comment>
<evidence type="ECO:0000313" key="3">
    <source>
        <dbReference type="Proteomes" id="UP000309667"/>
    </source>
</evidence>
<dbReference type="EMBL" id="STGT01000004">
    <property type="protein sequence ID" value="THV12590.1"/>
    <property type="molecule type" value="Genomic_DNA"/>
</dbReference>
<accession>A0ABY2QSG2</accession>
<name>A0ABY2QSG2_9HYPH</name>
<dbReference type="Proteomes" id="UP000309667">
    <property type="component" value="Unassembled WGS sequence"/>
</dbReference>
<feature type="region of interest" description="Disordered" evidence="1">
    <location>
        <begin position="71"/>
        <end position="93"/>
    </location>
</feature>
<keyword evidence="3" id="KW-1185">Reference proteome</keyword>
<sequence length="93" mass="10124">MILLSTGQRPALARKIRYYVDPEFQKLFDPSLVAIPARVANHRPRPARIKAAPSRDPGQTMKNIGAFSIAATEGRESGNSRRVRAGPREAAGA</sequence>
<reference evidence="2 3" key="1">
    <citation type="submission" date="2019-04" db="EMBL/GenBank/DDBJ databases">
        <title>Genome sequence of strain 7209-2.</title>
        <authorList>
            <person name="Gao J."/>
            <person name="Sun J."/>
        </authorList>
    </citation>
    <scope>NUCLEOTIDE SEQUENCE [LARGE SCALE GENOMIC DNA]</scope>
    <source>
        <strain evidence="2 3">7209-2</strain>
    </source>
</reference>
<protein>
    <submittedName>
        <fullName evidence="2">Uncharacterized protein</fullName>
    </submittedName>
</protein>